<evidence type="ECO:0000256" key="1">
    <source>
        <dbReference type="SAM" id="Phobius"/>
    </source>
</evidence>
<evidence type="ECO:0000313" key="2">
    <source>
        <dbReference type="EMBL" id="APW44062.1"/>
    </source>
</evidence>
<evidence type="ECO:0000313" key="3">
    <source>
        <dbReference type="Proteomes" id="UP000186110"/>
    </source>
</evidence>
<gene>
    <name evidence="2" type="ORF">RS694_16990</name>
</gene>
<keyword evidence="1" id="KW-0472">Membrane</keyword>
<keyword evidence="1" id="KW-0812">Transmembrane</keyword>
<dbReference type="Proteomes" id="UP000186110">
    <property type="component" value="Chromosome"/>
</dbReference>
<organism evidence="2 3">
    <name type="scientific">Rhodoferax saidenbachensis</name>
    <dbReference type="NCBI Taxonomy" id="1484693"/>
    <lineage>
        <taxon>Bacteria</taxon>
        <taxon>Pseudomonadati</taxon>
        <taxon>Pseudomonadota</taxon>
        <taxon>Betaproteobacteria</taxon>
        <taxon>Burkholderiales</taxon>
        <taxon>Comamonadaceae</taxon>
        <taxon>Rhodoferax</taxon>
    </lineage>
</organism>
<dbReference type="RefSeq" id="WP_029708517.1">
    <property type="nucleotide sequence ID" value="NZ_CP019239.1"/>
</dbReference>
<protein>
    <submittedName>
        <fullName evidence="2">Uncharacterized protein</fullName>
    </submittedName>
</protein>
<accession>A0A1P8KDL0</accession>
<proteinExistence type="predicted"/>
<feature type="transmembrane region" description="Helical" evidence="1">
    <location>
        <begin position="12"/>
        <end position="41"/>
    </location>
</feature>
<sequence>MYRSLIRPVWRFIYWCVAKFFAELSFLARVVAVLAPDFFLLYQGDVLAPTSVSPEFQALRVLMAITMSFFFAIYFFWDAVVVAGHIPKKYAHLSGDEWDRAKAAMDDADPSMMGTTAWMKERARKIKAGELPGAGPR</sequence>
<keyword evidence="3" id="KW-1185">Reference proteome</keyword>
<dbReference type="AlphaFoldDB" id="A0A1P8KDL0"/>
<keyword evidence="1" id="KW-1133">Transmembrane helix</keyword>
<dbReference type="KEGG" id="rsb:RS694_16990"/>
<reference evidence="2 3" key="1">
    <citation type="submission" date="2017-01" db="EMBL/GenBank/DDBJ databases">
        <authorList>
            <person name="Mah S.A."/>
            <person name="Swanson W.J."/>
            <person name="Moy G.W."/>
            <person name="Vacquier V.D."/>
        </authorList>
    </citation>
    <scope>NUCLEOTIDE SEQUENCE [LARGE SCALE GENOMIC DNA]</scope>
    <source>
        <strain evidence="2 3">DSM 22694</strain>
    </source>
</reference>
<dbReference type="STRING" id="1484693.RS694_16990"/>
<dbReference type="EMBL" id="CP019239">
    <property type="protein sequence ID" value="APW44062.1"/>
    <property type="molecule type" value="Genomic_DNA"/>
</dbReference>
<name>A0A1P8KDL0_9BURK</name>
<feature type="transmembrane region" description="Helical" evidence="1">
    <location>
        <begin position="61"/>
        <end position="83"/>
    </location>
</feature>